<dbReference type="RefSeq" id="WP_211532985.1">
    <property type="nucleotide sequence ID" value="NZ_CP058560.1"/>
</dbReference>
<name>A0A8T8K603_9EURY</name>
<accession>A0A8T8K603</accession>
<organism evidence="1 2">
    <name type="scientific">Methanobacterium alkalithermotolerans</name>
    <dbReference type="NCBI Taxonomy" id="2731220"/>
    <lineage>
        <taxon>Archaea</taxon>
        <taxon>Methanobacteriati</taxon>
        <taxon>Methanobacteriota</taxon>
        <taxon>Methanomada group</taxon>
        <taxon>Methanobacteria</taxon>
        <taxon>Methanobacteriales</taxon>
        <taxon>Methanobacteriaceae</taxon>
        <taxon>Methanobacterium</taxon>
    </lineage>
</organism>
<dbReference type="AlphaFoldDB" id="A0A8T8K603"/>
<evidence type="ECO:0000313" key="1">
    <source>
        <dbReference type="EMBL" id="QUH24028.1"/>
    </source>
</evidence>
<sequence>MSSEDVYVNQPLTSRKIMELLDQNPDLKRIRCPHSLYNRISPKYLEALEELGIEVLPLKNKGRPRKYNDEHRYKVNKLLKEGKTPQQISGQMQIPLKTVYYLKKGMELKKGRKFKYDNKIRLNIKNMAEKGHSAREISNKLNIPLRTIYYILKR</sequence>
<dbReference type="Gene3D" id="1.10.10.60">
    <property type="entry name" value="Homeodomain-like"/>
    <property type="match status" value="2"/>
</dbReference>
<evidence type="ECO:0000313" key="2">
    <source>
        <dbReference type="Proteomes" id="UP000681041"/>
    </source>
</evidence>
<reference evidence="1" key="1">
    <citation type="submission" date="2020-07" db="EMBL/GenBank/DDBJ databases">
        <title>Methanobacterium. sp. MethCan genome.</title>
        <authorList>
            <person name="Postec A."/>
            <person name="Quemeneur M."/>
        </authorList>
    </citation>
    <scope>NUCLEOTIDE SEQUENCE</scope>
    <source>
        <strain evidence="1">MethCAN</strain>
    </source>
</reference>
<dbReference type="OrthoDB" id="85471at2157"/>
<gene>
    <name evidence="1" type="ORF">HYG87_09790</name>
</gene>
<dbReference type="EMBL" id="CP058560">
    <property type="protein sequence ID" value="QUH24028.1"/>
    <property type="molecule type" value="Genomic_DNA"/>
</dbReference>
<proteinExistence type="predicted"/>
<dbReference type="Proteomes" id="UP000681041">
    <property type="component" value="Chromosome"/>
</dbReference>
<dbReference type="KEGG" id="meme:HYG87_09790"/>
<protein>
    <submittedName>
        <fullName evidence="1">Helix-turn-helix domain-containing protein</fullName>
    </submittedName>
</protein>
<dbReference type="GeneID" id="64821057"/>
<keyword evidence="2" id="KW-1185">Reference proteome</keyword>